<evidence type="ECO:0008006" key="4">
    <source>
        <dbReference type="Google" id="ProtNLM"/>
    </source>
</evidence>
<dbReference type="InterPro" id="IPR042777">
    <property type="entry name" value="Sen15_fungi"/>
</dbReference>
<dbReference type="GO" id="GO:0000379">
    <property type="term" value="P:tRNA-type intron splice site recognition and cleavage"/>
    <property type="evidence" value="ECO:0007669"/>
    <property type="project" value="InterPro"/>
</dbReference>
<comment type="caution">
    <text evidence="2">The sequence shown here is derived from an EMBL/GenBank/DDBJ whole genome shotgun (WGS) entry which is preliminary data.</text>
</comment>
<keyword evidence="3" id="KW-1185">Reference proteome</keyword>
<dbReference type="GO" id="GO:0000214">
    <property type="term" value="C:tRNA-intron endonuclease complex"/>
    <property type="evidence" value="ECO:0007669"/>
    <property type="project" value="InterPro"/>
</dbReference>
<dbReference type="SUPFAM" id="SSF53032">
    <property type="entry name" value="tRNA-intron endonuclease catalytic domain-like"/>
    <property type="match status" value="1"/>
</dbReference>
<dbReference type="Proteomes" id="UP001203852">
    <property type="component" value="Unassembled WGS sequence"/>
</dbReference>
<dbReference type="PANTHER" id="PTHR28518">
    <property type="entry name" value="TRNA-SPLICING ENDONUCLEASE SUBUNIT SEN15"/>
    <property type="match status" value="1"/>
</dbReference>
<dbReference type="EMBL" id="MU404351">
    <property type="protein sequence ID" value="KAI1616069.1"/>
    <property type="molecule type" value="Genomic_DNA"/>
</dbReference>
<gene>
    <name evidence="2" type="ORF">EDD36DRAFT_460965</name>
</gene>
<evidence type="ECO:0000313" key="2">
    <source>
        <dbReference type="EMBL" id="KAI1616069.1"/>
    </source>
</evidence>
<dbReference type="GO" id="GO:0000213">
    <property type="term" value="F:tRNA-intron lyase activity"/>
    <property type="evidence" value="ECO:0007669"/>
    <property type="project" value="TreeGrafter"/>
</dbReference>
<name>A0AAN6E2V2_9EURO</name>
<evidence type="ECO:0000313" key="3">
    <source>
        <dbReference type="Proteomes" id="UP001203852"/>
    </source>
</evidence>
<accession>A0AAN6E2V2</accession>
<sequence length="229" mass="24834">MTTTPPEPSALSSLITSSGAKSAFDALSIEILHNLQYQHNWTDLKRHQVYLNTLPTSGLFDLDGLGLQPAPRSHSPSSSSGTSTPSTASETVTLISGLPTRHAYIHPDFQNYLVRNSIEESSIPIQREFVLPLSLAESWTLGCFCAVFDQLPDRQAVFADQAPGNRGQQQGGVQEGNGNGNANVMPARYEHHDQKRVLLGMKAKEGGGGDGTIVYYIMQEGEVKPRQNG</sequence>
<dbReference type="AlphaFoldDB" id="A0AAN6E2V2"/>
<protein>
    <recommendedName>
        <fullName evidence="4">tRNA-splicing endonuclease subunit Sen15 domain-containing protein</fullName>
    </recommendedName>
</protein>
<organism evidence="2 3">
    <name type="scientific">Exophiala viscosa</name>
    <dbReference type="NCBI Taxonomy" id="2486360"/>
    <lineage>
        <taxon>Eukaryota</taxon>
        <taxon>Fungi</taxon>
        <taxon>Dikarya</taxon>
        <taxon>Ascomycota</taxon>
        <taxon>Pezizomycotina</taxon>
        <taxon>Eurotiomycetes</taxon>
        <taxon>Chaetothyriomycetidae</taxon>
        <taxon>Chaetothyriales</taxon>
        <taxon>Herpotrichiellaceae</taxon>
        <taxon>Exophiala</taxon>
    </lineage>
</organism>
<dbReference type="InterPro" id="IPR036167">
    <property type="entry name" value="tRNA_intron_Endo_cat-like_sf"/>
</dbReference>
<proteinExistence type="predicted"/>
<feature type="region of interest" description="Disordered" evidence="1">
    <location>
        <begin position="162"/>
        <end position="185"/>
    </location>
</feature>
<dbReference type="PANTHER" id="PTHR28518:SF1">
    <property type="entry name" value="TRNA-SPLICING ENDONUCLEASE SUBUNIT SEN15"/>
    <property type="match status" value="1"/>
</dbReference>
<feature type="region of interest" description="Disordered" evidence="1">
    <location>
        <begin position="69"/>
        <end position="90"/>
    </location>
</feature>
<feature type="compositionally biased region" description="Gly residues" evidence="1">
    <location>
        <begin position="169"/>
        <end position="179"/>
    </location>
</feature>
<evidence type="ECO:0000256" key="1">
    <source>
        <dbReference type="SAM" id="MobiDB-lite"/>
    </source>
</evidence>
<reference evidence="2" key="1">
    <citation type="journal article" date="2022" name="bioRxiv">
        <title>Deciphering the potential niche of two novel black yeast fungi from a biological soil crust based on their genomes, phenotypes, and melanin regulation.</title>
        <authorList>
            <consortium name="DOE Joint Genome Institute"/>
            <person name="Carr E.C."/>
            <person name="Barton Q."/>
            <person name="Grambo S."/>
            <person name="Sullivan M."/>
            <person name="Renfro C.M."/>
            <person name="Kuo A."/>
            <person name="Pangilinan J."/>
            <person name="Lipzen A."/>
            <person name="Keymanesh K."/>
            <person name="Savage E."/>
            <person name="Barry K."/>
            <person name="Grigoriev I.V."/>
            <person name="Riekhof W.R."/>
            <person name="Harris S.S."/>
        </authorList>
    </citation>
    <scope>NUCLEOTIDE SEQUENCE</scope>
    <source>
        <strain evidence="2">JF 03-4F</strain>
    </source>
</reference>